<sequence>MPVLKMVPLSQVEQDCFAHRGAYNDGCCRHRCGVYRVRIPPWADDIAVRKLDIGVAADVLLPTPCKKIRGGRGIELVSLLVGLVPKIFALTRFTACAGRSPVYRFSKHPTCLVFSIYWRLGATVHPIIADRGASCSRGIALSEVARYLAIALHRVFSGFIVSKFG</sequence>
<dbReference type="AlphaFoldDB" id="A0A517LZR1"/>
<evidence type="ECO:0000313" key="1">
    <source>
        <dbReference type="EMBL" id="QDS88105.1"/>
    </source>
</evidence>
<dbReference type="Proteomes" id="UP000319557">
    <property type="component" value="Chromosome"/>
</dbReference>
<keyword evidence="2" id="KW-1185">Reference proteome</keyword>
<accession>A0A517LZR1</accession>
<organism evidence="1 2">
    <name type="scientific">Rosistilla ulvae</name>
    <dbReference type="NCBI Taxonomy" id="1930277"/>
    <lineage>
        <taxon>Bacteria</taxon>
        <taxon>Pseudomonadati</taxon>
        <taxon>Planctomycetota</taxon>
        <taxon>Planctomycetia</taxon>
        <taxon>Pirellulales</taxon>
        <taxon>Pirellulaceae</taxon>
        <taxon>Rosistilla</taxon>
    </lineage>
</organism>
<dbReference type="EMBL" id="CP036261">
    <property type="protein sequence ID" value="QDS88105.1"/>
    <property type="molecule type" value="Genomic_DNA"/>
</dbReference>
<evidence type="ECO:0000313" key="2">
    <source>
        <dbReference type="Proteomes" id="UP000319557"/>
    </source>
</evidence>
<proteinExistence type="predicted"/>
<protein>
    <submittedName>
        <fullName evidence="1">Uncharacterized protein</fullName>
    </submittedName>
</protein>
<dbReference type="KEGG" id="ruv:EC9_22910"/>
<gene>
    <name evidence="1" type="ORF">EC9_22910</name>
</gene>
<reference evidence="1 2" key="1">
    <citation type="submission" date="2019-02" db="EMBL/GenBank/DDBJ databases">
        <title>Deep-cultivation of Planctomycetes and their phenomic and genomic characterization uncovers novel biology.</title>
        <authorList>
            <person name="Wiegand S."/>
            <person name="Jogler M."/>
            <person name="Boedeker C."/>
            <person name="Pinto D."/>
            <person name="Vollmers J."/>
            <person name="Rivas-Marin E."/>
            <person name="Kohn T."/>
            <person name="Peeters S.H."/>
            <person name="Heuer A."/>
            <person name="Rast P."/>
            <person name="Oberbeckmann S."/>
            <person name="Bunk B."/>
            <person name="Jeske O."/>
            <person name="Meyerdierks A."/>
            <person name="Storesund J.E."/>
            <person name="Kallscheuer N."/>
            <person name="Luecker S."/>
            <person name="Lage O.M."/>
            <person name="Pohl T."/>
            <person name="Merkel B.J."/>
            <person name="Hornburger P."/>
            <person name="Mueller R.-W."/>
            <person name="Bruemmer F."/>
            <person name="Labrenz M."/>
            <person name="Spormann A.M."/>
            <person name="Op den Camp H."/>
            <person name="Overmann J."/>
            <person name="Amann R."/>
            <person name="Jetten M.S.M."/>
            <person name="Mascher T."/>
            <person name="Medema M.H."/>
            <person name="Devos D.P."/>
            <person name="Kaster A.-K."/>
            <person name="Ovreas L."/>
            <person name="Rohde M."/>
            <person name="Galperin M.Y."/>
            <person name="Jogler C."/>
        </authorList>
    </citation>
    <scope>NUCLEOTIDE SEQUENCE [LARGE SCALE GENOMIC DNA]</scope>
    <source>
        <strain evidence="1 2">EC9</strain>
    </source>
</reference>
<name>A0A517LZR1_9BACT</name>